<dbReference type="EMBL" id="JACHIU010000001">
    <property type="protein sequence ID" value="MBB6474988.1"/>
    <property type="molecule type" value="Genomic_DNA"/>
</dbReference>
<protein>
    <submittedName>
        <fullName evidence="2">Heme-degrading monooxygenase HmoA</fullName>
    </submittedName>
</protein>
<dbReference type="InterPro" id="IPR011008">
    <property type="entry name" value="Dimeric_a/b-barrel"/>
</dbReference>
<evidence type="ECO:0000313" key="2">
    <source>
        <dbReference type="EMBL" id="MBB6474988.1"/>
    </source>
</evidence>
<feature type="domain" description="ABM" evidence="1">
    <location>
        <begin position="4"/>
        <end position="56"/>
    </location>
</feature>
<dbReference type="Gene3D" id="3.30.70.100">
    <property type="match status" value="1"/>
</dbReference>
<reference evidence="2 3" key="1">
    <citation type="submission" date="2020-08" db="EMBL/GenBank/DDBJ databases">
        <title>Sequencing the genomes of 1000 actinobacteria strains.</title>
        <authorList>
            <person name="Klenk H.-P."/>
        </authorList>
    </citation>
    <scope>NUCLEOTIDE SEQUENCE [LARGE SCALE GENOMIC DNA]</scope>
    <source>
        <strain evidence="2 3">DSM 44936</strain>
    </source>
</reference>
<keyword evidence="2" id="KW-0560">Oxidoreductase</keyword>
<dbReference type="Proteomes" id="UP000555564">
    <property type="component" value="Unassembled WGS sequence"/>
</dbReference>
<comment type="caution">
    <text evidence="2">The sequence shown here is derived from an EMBL/GenBank/DDBJ whole genome shotgun (WGS) entry which is preliminary data.</text>
</comment>
<proteinExistence type="predicted"/>
<evidence type="ECO:0000259" key="1">
    <source>
        <dbReference type="Pfam" id="PF03992"/>
    </source>
</evidence>
<evidence type="ECO:0000313" key="3">
    <source>
        <dbReference type="Proteomes" id="UP000555564"/>
    </source>
</evidence>
<name>A0A7X0IJ75_9ACTN</name>
<dbReference type="SUPFAM" id="SSF54909">
    <property type="entry name" value="Dimeric alpha+beta barrel"/>
    <property type="match status" value="1"/>
</dbReference>
<keyword evidence="3" id="KW-1185">Reference proteome</keyword>
<accession>A0A7X0IJ75</accession>
<dbReference type="GO" id="GO:0004497">
    <property type="term" value="F:monooxygenase activity"/>
    <property type="evidence" value="ECO:0007669"/>
    <property type="project" value="UniProtKB-KW"/>
</dbReference>
<dbReference type="Pfam" id="PF03992">
    <property type="entry name" value="ABM"/>
    <property type="match status" value="1"/>
</dbReference>
<organism evidence="2 3">
    <name type="scientific">Sphaerisporangium rubeum</name>
    <dbReference type="NCBI Taxonomy" id="321317"/>
    <lineage>
        <taxon>Bacteria</taxon>
        <taxon>Bacillati</taxon>
        <taxon>Actinomycetota</taxon>
        <taxon>Actinomycetes</taxon>
        <taxon>Streptosporangiales</taxon>
        <taxon>Streptosporangiaceae</taxon>
        <taxon>Sphaerisporangium</taxon>
    </lineage>
</organism>
<gene>
    <name evidence="2" type="ORF">BJ992_004419</name>
</gene>
<dbReference type="RefSeq" id="WP_184983962.1">
    <property type="nucleotide sequence ID" value="NZ_BAAALO010000072.1"/>
</dbReference>
<keyword evidence="2" id="KW-0503">Monooxygenase</keyword>
<dbReference type="AlphaFoldDB" id="A0A7X0IJ75"/>
<dbReference type="InterPro" id="IPR007138">
    <property type="entry name" value="ABM_dom"/>
</dbReference>
<sequence length="93" mass="10262">MLAFIRYTVPEARSGEFVASATAILERFAAQDGYRGGQLGRSADEPHLWALVSTWDGAGFYRRALSAARMEMYPLMTLMLNEPSAFEVVVSSP</sequence>